<comment type="caution">
    <text evidence="4">The sequence shown here is derived from an EMBL/GenBank/DDBJ whole genome shotgun (WGS) entry which is preliminary data.</text>
</comment>
<organism evidence="4">
    <name type="scientific">Oscillatoriales cyanobacterium SpSt-402</name>
    <dbReference type="NCBI Taxonomy" id="2282168"/>
    <lineage>
        <taxon>Bacteria</taxon>
        <taxon>Bacillati</taxon>
        <taxon>Cyanobacteriota</taxon>
        <taxon>Cyanophyceae</taxon>
        <taxon>Oscillatoriophycideae</taxon>
        <taxon>Oscillatoriales</taxon>
    </lineage>
</organism>
<dbReference type="InterPro" id="IPR002645">
    <property type="entry name" value="STAS_dom"/>
</dbReference>
<evidence type="ECO:0000256" key="2">
    <source>
        <dbReference type="RuleBase" id="RU003749"/>
    </source>
</evidence>
<dbReference type="Pfam" id="PF01740">
    <property type="entry name" value="STAS"/>
    <property type="match status" value="1"/>
</dbReference>
<reference evidence="4" key="1">
    <citation type="journal article" date="2020" name="mSystems">
        <title>Genome- and Community-Level Interaction Insights into Carbon Utilization and Element Cycling Functions of Hydrothermarchaeota in Hydrothermal Sediment.</title>
        <authorList>
            <person name="Zhou Z."/>
            <person name="Liu Y."/>
            <person name="Xu W."/>
            <person name="Pan J."/>
            <person name="Luo Z.H."/>
            <person name="Li M."/>
        </authorList>
    </citation>
    <scope>NUCLEOTIDE SEQUENCE [LARGE SCALE GENOMIC DNA]</scope>
    <source>
        <strain evidence="4">SpSt-402</strain>
    </source>
</reference>
<dbReference type="InterPro" id="IPR003658">
    <property type="entry name" value="Anti-sigma_ant"/>
</dbReference>
<dbReference type="PROSITE" id="PS50801">
    <property type="entry name" value="STAS"/>
    <property type="match status" value="1"/>
</dbReference>
<dbReference type="SUPFAM" id="SSF52091">
    <property type="entry name" value="SpoIIaa-like"/>
    <property type="match status" value="1"/>
</dbReference>
<name>A0A832H2H4_9CYAN</name>
<dbReference type="CDD" id="cd07043">
    <property type="entry name" value="STAS_anti-anti-sigma_factors"/>
    <property type="match status" value="1"/>
</dbReference>
<comment type="similarity">
    <text evidence="1 2">Belongs to the anti-sigma-factor antagonist family.</text>
</comment>
<dbReference type="PANTHER" id="PTHR33495">
    <property type="entry name" value="ANTI-SIGMA FACTOR ANTAGONIST TM_1081-RELATED-RELATED"/>
    <property type="match status" value="1"/>
</dbReference>
<gene>
    <name evidence="4" type="ORF">ENR47_02535</name>
</gene>
<evidence type="ECO:0000259" key="3">
    <source>
        <dbReference type="PROSITE" id="PS50801"/>
    </source>
</evidence>
<dbReference type="PANTHER" id="PTHR33495:SF2">
    <property type="entry name" value="ANTI-SIGMA FACTOR ANTAGONIST TM_1081-RELATED"/>
    <property type="match status" value="1"/>
</dbReference>
<evidence type="ECO:0000256" key="1">
    <source>
        <dbReference type="ARBA" id="ARBA00009013"/>
    </source>
</evidence>
<sequence>MNSEIKVIKPSGILDSSTASQLCREVDEFVKGGNTRVLVDLENVSFIDSSGLGGLVNAFKSTRAVGGKLVLCSVCEQARMLLEITGMDQVFEIFPSQSEFIQAC</sequence>
<protein>
    <recommendedName>
        <fullName evidence="2">Anti-sigma factor antagonist</fullName>
    </recommendedName>
</protein>
<proteinExistence type="inferred from homology"/>
<dbReference type="InterPro" id="IPR036513">
    <property type="entry name" value="STAS_dom_sf"/>
</dbReference>
<feature type="domain" description="STAS" evidence="3">
    <location>
        <begin position="1"/>
        <end position="104"/>
    </location>
</feature>
<dbReference type="NCBIfam" id="TIGR00377">
    <property type="entry name" value="ant_ant_sig"/>
    <property type="match status" value="1"/>
</dbReference>
<dbReference type="EMBL" id="DSRD01000168">
    <property type="protein sequence ID" value="HGW93152.1"/>
    <property type="molecule type" value="Genomic_DNA"/>
</dbReference>
<accession>A0A832H2H4</accession>
<dbReference type="Gene3D" id="3.30.750.24">
    <property type="entry name" value="STAS domain"/>
    <property type="match status" value="1"/>
</dbReference>
<evidence type="ECO:0000313" key="4">
    <source>
        <dbReference type="EMBL" id="HGW93152.1"/>
    </source>
</evidence>
<dbReference type="GO" id="GO:0043856">
    <property type="term" value="F:anti-sigma factor antagonist activity"/>
    <property type="evidence" value="ECO:0007669"/>
    <property type="project" value="InterPro"/>
</dbReference>
<dbReference type="AlphaFoldDB" id="A0A832H2H4"/>